<keyword evidence="5" id="KW-1185">Reference proteome</keyword>
<sequence>MKKLLKTFSILFSILFIVGIPTIMVQANGEGTTQIKAIIPDNQIQDNIGYFDLMMVPGQKQTIEVELDNSSSEEKNYFIHITPATTSDGGTIDYSNLEPKLDESVLFDFREIATLEKEKYVVPPNSKIRVPIQISMPEEAFEGRLLGGIYSYVESDDEESTDEALQVKNKVSNSIAIVLRVGDSPVTPNLVLKQIIADSRNTFPVIEVNLQNPTPTIIGGLSIDSTVYYEDHLYIENHSENMIMAPNSNFDYGLSLDGQEIQPGNYRLEMTASSGEHTWEFSEEFAIDSQTANNLNENIVFEVEKDNHYLYFIIFGLIILMVIILLGFFIKKHKKSESEKQ</sequence>
<dbReference type="EMBL" id="JACSQT010000013">
    <property type="protein sequence ID" value="MBD7939172.1"/>
    <property type="molecule type" value="Genomic_DNA"/>
</dbReference>
<dbReference type="InterPro" id="IPR010317">
    <property type="entry name" value="WxLIP_PGBD"/>
</dbReference>
<evidence type="ECO:0000313" key="5">
    <source>
        <dbReference type="Proteomes" id="UP000657931"/>
    </source>
</evidence>
<protein>
    <submittedName>
        <fullName evidence="4">DUF916 and DUF3324 domain-containing protein</fullName>
    </submittedName>
</protein>
<proteinExistence type="predicted"/>
<dbReference type="Pfam" id="PF06030">
    <property type="entry name" value="WxLIP_PGBD"/>
    <property type="match status" value="1"/>
</dbReference>
<accession>A0ABR8QV84</accession>
<dbReference type="RefSeq" id="WP_191816874.1">
    <property type="nucleotide sequence ID" value="NZ_JACSQT010000013.1"/>
</dbReference>
<dbReference type="Pfam" id="PF11797">
    <property type="entry name" value="WxLIP_HBD"/>
    <property type="match status" value="1"/>
</dbReference>
<name>A0ABR8QV84_9BACI</name>
<evidence type="ECO:0000256" key="1">
    <source>
        <dbReference type="SAM" id="Phobius"/>
    </source>
</evidence>
<dbReference type="InterPro" id="IPR021759">
    <property type="entry name" value="WxLIP_HBD"/>
</dbReference>
<keyword evidence="1" id="KW-0812">Transmembrane</keyword>
<gene>
    <name evidence="4" type="ORF">H9655_19210</name>
</gene>
<keyword evidence="1" id="KW-0472">Membrane</keyword>
<dbReference type="Proteomes" id="UP000657931">
    <property type="component" value="Unassembled WGS sequence"/>
</dbReference>
<feature type="transmembrane region" description="Helical" evidence="1">
    <location>
        <begin position="309"/>
        <end position="330"/>
    </location>
</feature>
<evidence type="ECO:0000313" key="4">
    <source>
        <dbReference type="EMBL" id="MBD7939172.1"/>
    </source>
</evidence>
<comment type="caution">
    <text evidence="4">The sequence shown here is derived from an EMBL/GenBank/DDBJ whole genome shotgun (WGS) entry which is preliminary data.</text>
</comment>
<keyword evidence="1" id="KW-1133">Transmembrane helix</keyword>
<organism evidence="4 5">
    <name type="scientific">Cytobacillus stercorigallinarum</name>
    <dbReference type="NCBI Taxonomy" id="2762240"/>
    <lineage>
        <taxon>Bacteria</taxon>
        <taxon>Bacillati</taxon>
        <taxon>Bacillota</taxon>
        <taxon>Bacilli</taxon>
        <taxon>Bacillales</taxon>
        <taxon>Bacillaceae</taxon>
        <taxon>Cytobacillus</taxon>
    </lineage>
</organism>
<reference evidence="4 5" key="1">
    <citation type="submission" date="2020-08" db="EMBL/GenBank/DDBJ databases">
        <title>A Genomic Blueprint of the Chicken Gut Microbiome.</title>
        <authorList>
            <person name="Gilroy R."/>
            <person name="Ravi A."/>
            <person name="Getino M."/>
            <person name="Pursley I."/>
            <person name="Horton D.L."/>
            <person name="Alikhan N.-F."/>
            <person name="Baker D."/>
            <person name="Gharbi K."/>
            <person name="Hall N."/>
            <person name="Watson M."/>
            <person name="Adriaenssens E.M."/>
            <person name="Foster-Nyarko E."/>
            <person name="Jarju S."/>
            <person name="Secka A."/>
            <person name="Antonio M."/>
            <person name="Oren A."/>
            <person name="Chaudhuri R."/>
            <person name="La Ragione R.M."/>
            <person name="Hildebrand F."/>
            <person name="Pallen M.J."/>
        </authorList>
    </citation>
    <scope>NUCLEOTIDE SEQUENCE [LARGE SCALE GENOMIC DNA]</scope>
    <source>
        <strain evidence="4 5">Sa5YUA1</strain>
    </source>
</reference>
<feature type="domain" description="WxL Interacting Protein host binding" evidence="3">
    <location>
        <begin position="163"/>
        <end position="297"/>
    </location>
</feature>
<evidence type="ECO:0000259" key="3">
    <source>
        <dbReference type="Pfam" id="PF11797"/>
    </source>
</evidence>
<feature type="domain" description="WxL Interacting Protein peptidoglycan binding" evidence="2">
    <location>
        <begin position="35"/>
        <end position="150"/>
    </location>
</feature>
<evidence type="ECO:0000259" key="2">
    <source>
        <dbReference type="Pfam" id="PF06030"/>
    </source>
</evidence>